<feature type="signal peptide" evidence="2">
    <location>
        <begin position="1"/>
        <end position="20"/>
    </location>
</feature>
<comment type="caution">
    <text evidence="3">The sequence shown here is derived from an EMBL/GenBank/DDBJ whole genome shotgun (WGS) entry which is preliminary data.</text>
</comment>
<dbReference type="Proteomes" id="UP001549145">
    <property type="component" value="Unassembled WGS sequence"/>
</dbReference>
<dbReference type="RefSeq" id="WP_238282429.1">
    <property type="nucleotide sequence ID" value="NZ_BPQL01000172.1"/>
</dbReference>
<dbReference type="EMBL" id="JBEPMM010000005">
    <property type="protein sequence ID" value="MET3692801.1"/>
    <property type="molecule type" value="Genomic_DNA"/>
</dbReference>
<gene>
    <name evidence="3" type="ORF">ABID43_002341</name>
</gene>
<accession>A0ABV2L4P3</accession>
<keyword evidence="4" id="KW-1185">Reference proteome</keyword>
<evidence type="ECO:0000256" key="2">
    <source>
        <dbReference type="SAM" id="SignalP"/>
    </source>
</evidence>
<protein>
    <submittedName>
        <fullName evidence="3">Uncharacterized protein</fullName>
    </submittedName>
</protein>
<sequence length="116" mass="11771">MRSILTLAAGLCLFAGTALAQSPDAPLKGRDTDPALPPPNQTIPDKIRPSDGSADPGTSSDKGTLSDRLEKSDGVIKPPGNTAPGMVVTPPDPNPGGMPVIKPGDLPGRQPGTEAR</sequence>
<feature type="region of interest" description="Disordered" evidence="1">
    <location>
        <begin position="22"/>
        <end position="116"/>
    </location>
</feature>
<feature type="chain" id="PRO_5045493281" evidence="2">
    <location>
        <begin position="21"/>
        <end position="116"/>
    </location>
</feature>
<reference evidence="3 4" key="1">
    <citation type="submission" date="2024-06" db="EMBL/GenBank/DDBJ databases">
        <title>Genomic Encyclopedia of Type Strains, Phase IV (KMG-IV): sequencing the most valuable type-strain genomes for metagenomic binning, comparative biology and taxonomic classification.</title>
        <authorList>
            <person name="Goeker M."/>
        </authorList>
    </citation>
    <scope>NUCLEOTIDE SEQUENCE [LARGE SCALE GENOMIC DNA]</scope>
    <source>
        <strain evidence="3 4">DSM 21331</strain>
    </source>
</reference>
<proteinExistence type="predicted"/>
<feature type="compositionally biased region" description="Basic and acidic residues" evidence="1">
    <location>
        <begin position="64"/>
        <end position="74"/>
    </location>
</feature>
<evidence type="ECO:0000256" key="1">
    <source>
        <dbReference type="SAM" id="MobiDB-lite"/>
    </source>
</evidence>
<organism evidence="3 4">
    <name type="scientific">Methylobacterium goesingense</name>
    <dbReference type="NCBI Taxonomy" id="243690"/>
    <lineage>
        <taxon>Bacteria</taxon>
        <taxon>Pseudomonadati</taxon>
        <taxon>Pseudomonadota</taxon>
        <taxon>Alphaproteobacteria</taxon>
        <taxon>Hyphomicrobiales</taxon>
        <taxon>Methylobacteriaceae</taxon>
        <taxon>Methylobacterium</taxon>
    </lineage>
</organism>
<evidence type="ECO:0000313" key="3">
    <source>
        <dbReference type="EMBL" id="MET3692801.1"/>
    </source>
</evidence>
<name>A0ABV2L4P3_9HYPH</name>
<evidence type="ECO:0000313" key="4">
    <source>
        <dbReference type="Proteomes" id="UP001549145"/>
    </source>
</evidence>
<keyword evidence="2" id="KW-0732">Signal</keyword>